<dbReference type="AlphaFoldDB" id="A0A7R8WG37"/>
<accession>A0A7R8WG37</accession>
<dbReference type="InterPro" id="IPR019332">
    <property type="entry name" value="OSCP1"/>
</dbReference>
<dbReference type="OrthoDB" id="2157380at2759"/>
<dbReference type="GO" id="GO:0005886">
    <property type="term" value="C:plasma membrane"/>
    <property type="evidence" value="ECO:0007669"/>
    <property type="project" value="TreeGrafter"/>
</dbReference>
<protein>
    <submittedName>
        <fullName evidence="1">Uncharacterized protein</fullName>
    </submittedName>
</protein>
<organism evidence="1">
    <name type="scientific">Cyprideis torosa</name>
    <dbReference type="NCBI Taxonomy" id="163714"/>
    <lineage>
        <taxon>Eukaryota</taxon>
        <taxon>Metazoa</taxon>
        <taxon>Ecdysozoa</taxon>
        <taxon>Arthropoda</taxon>
        <taxon>Crustacea</taxon>
        <taxon>Oligostraca</taxon>
        <taxon>Ostracoda</taxon>
        <taxon>Podocopa</taxon>
        <taxon>Podocopida</taxon>
        <taxon>Cytherocopina</taxon>
        <taxon>Cytheroidea</taxon>
        <taxon>Cytherideidae</taxon>
        <taxon>Cyprideis</taxon>
    </lineage>
</organism>
<evidence type="ECO:0000313" key="1">
    <source>
        <dbReference type="EMBL" id="CAD7228276.1"/>
    </source>
</evidence>
<proteinExistence type="predicted"/>
<name>A0A7R8WG37_9CRUS</name>
<reference evidence="1" key="1">
    <citation type="submission" date="2020-11" db="EMBL/GenBank/DDBJ databases">
        <authorList>
            <person name="Tran Van P."/>
        </authorList>
    </citation>
    <scope>NUCLEOTIDE SEQUENCE</scope>
</reference>
<dbReference type="EMBL" id="OB661462">
    <property type="protein sequence ID" value="CAD7228276.1"/>
    <property type="molecule type" value="Genomic_DNA"/>
</dbReference>
<dbReference type="Pfam" id="PF10188">
    <property type="entry name" value="Oscp1"/>
    <property type="match status" value="1"/>
</dbReference>
<dbReference type="GO" id="GO:0005737">
    <property type="term" value="C:cytoplasm"/>
    <property type="evidence" value="ECO:0007669"/>
    <property type="project" value="TreeGrafter"/>
</dbReference>
<dbReference type="PANTHER" id="PTHR21439">
    <property type="entry name" value="OXIDORED-NITRO DOMAIN-CONTAINING PROTEIN"/>
    <property type="match status" value="1"/>
</dbReference>
<dbReference type="PANTHER" id="PTHR21439:SF0">
    <property type="entry name" value="PROTEIN OSCP1"/>
    <property type="match status" value="1"/>
</dbReference>
<gene>
    <name evidence="1" type="ORF">CTOB1V02_LOCUS6163</name>
</gene>
<sequence length="181" mass="21211">MAHKAMPIVYINLASEMVYIVDQRLRAQRIETEKANKVLSEILMAMLQPRLLQEVFLPQDMYSKKLLRTVFDRLVHSSIMRLSQASMDKLYDLMTMVFKYQVSMCACAQELLWLTCNHIRQIPFQRDISPYWSISVREVEILSSYQPLSMSPEGLLETIAAESIHSQMVYYWLDSKISKIH</sequence>